<dbReference type="EMBL" id="OUUY01000064">
    <property type="protein sequence ID" value="SPQ00271.1"/>
    <property type="molecule type" value="Genomic_DNA"/>
</dbReference>
<evidence type="ECO:0000259" key="6">
    <source>
        <dbReference type="Pfam" id="PF25917"/>
    </source>
</evidence>
<dbReference type="OrthoDB" id="9809068at2"/>
<name>A0A2U3QFT3_9BACT</name>
<organism evidence="8 9">
    <name type="scientific">Candidatus Sulfobium mesophilum</name>
    <dbReference type="NCBI Taxonomy" id="2016548"/>
    <lineage>
        <taxon>Bacteria</taxon>
        <taxon>Pseudomonadati</taxon>
        <taxon>Nitrospirota</taxon>
        <taxon>Nitrospiria</taxon>
        <taxon>Nitrospirales</taxon>
        <taxon>Nitrospiraceae</taxon>
        <taxon>Candidatus Sulfobium</taxon>
    </lineage>
</organism>
<dbReference type="GO" id="GO:0030313">
    <property type="term" value="C:cell envelope"/>
    <property type="evidence" value="ECO:0007669"/>
    <property type="project" value="UniProtKB-SubCell"/>
</dbReference>
<dbReference type="GO" id="GO:0016020">
    <property type="term" value="C:membrane"/>
    <property type="evidence" value="ECO:0007669"/>
    <property type="project" value="InterPro"/>
</dbReference>
<evidence type="ECO:0000313" key="8">
    <source>
        <dbReference type="EMBL" id="SPQ00271.1"/>
    </source>
</evidence>
<dbReference type="InterPro" id="IPR058792">
    <property type="entry name" value="Beta-barrel_RND_2"/>
</dbReference>
<evidence type="ECO:0000259" key="5">
    <source>
        <dbReference type="Pfam" id="PF25876"/>
    </source>
</evidence>
<dbReference type="InterPro" id="IPR050465">
    <property type="entry name" value="UPF0194_transport"/>
</dbReference>
<protein>
    <submittedName>
        <fullName evidence="8">Periplasmic component of efflux system</fullName>
    </submittedName>
</protein>
<dbReference type="PANTHER" id="PTHR32347">
    <property type="entry name" value="EFFLUX SYSTEM COMPONENT YKNX-RELATED"/>
    <property type="match status" value="1"/>
</dbReference>
<dbReference type="NCBIfam" id="TIGR01730">
    <property type="entry name" value="RND_mfp"/>
    <property type="match status" value="1"/>
</dbReference>
<dbReference type="AlphaFoldDB" id="A0A2U3QFT3"/>
<evidence type="ECO:0000256" key="2">
    <source>
        <dbReference type="ARBA" id="ARBA00009477"/>
    </source>
</evidence>
<reference evidence="9" key="1">
    <citation type="submission" date="2018-03" db="EMBL/GenBank/DDBJ databases">
        <authorList>
            <person name="Zecchin S."/>
        </authorList>
    </citation>
    <scope>NUCLEOTIDE SEQUENCE [LARGE SCALE GENOMIC DNA]</scope>
</reference>
<dbReference type="Gene3D" id="2.40.50.100">
    <property type="match status" value="1"/>
</dbReference>
<dbReference type="InterPro" id="IPR058625">
    <property type="entry name" value="MdtA-like_BSH"/>
</dbReference>
<evidence type="ECO:0000259" key="7">
    <source>
        <dbReference type="Pfam" id="PF25954"/>
    </source>
</evidence>
<dbReference type="PANTHER" id="PTHR32347:SF14">
    <property type="entry name" value="EFFLUX SYSTEM COMPONENT YKNX-RELATED"/>
    <property type="match status" value="1"/>
</dbReference>
<evidence type="ECO:0000256" key="1">
    <source>
        <dbReference type="ARBA" id="ARBA00004196"/>
    </source>
</evidence>
<comment type="similarity">
    <text evidence="2">Belongs to the membrane fusion protein (MFP) (TC 8.A.1) family.</text>
</comment>
<evidence type="ECO:0000256" key="4">
    <source>
        <dbReference type="SAM" id="MobiDB-lite"/>
    </source>
</evidence>
<dbReference type="SUPFAM" id="SSF111369">
    <property type="entry name" value="HlyD-like secretion proteins"/>
    <property type="match status" value="1"/>
</dbReference>
<proteinExistence type="inferred from homology"/>
<dbReference type="Gene3D" id="2.40.30.170">
    <property type="match status" value="1"/>
</dbReference>
<dbReference type="Proteomes" id="UP000245125">
    <property type="component" value="Unassembled WGS sequence"/>
</dbReference>
<accession>A0A2U3QFT3</accession>
<dbReference type="GO" id="GO:0022857">
    <property type="term" value="F:transmembrane transporter activity"/>
    <property type="evidence" value="ECO:0007669"/>
    <property type="project" value="InterPro"/>
</dbReference>
<feature type="compositionally biased region" description="Low complexity" evidence="4">
    <location>
        <begin position="326"/>
        <end position="335"/>
    </location>
</feature>
<comment type="subcellular location">
    <subcellularLocation>
        <location evidence="1">Cell envelope</location>
    </subcellularLocation>
</comment>
<evidence type="ECO:0000256" key="3">
    <source>
        <dbReference type="ARBA" id="ARBA00023054"/>
    </source>
</evidence>
<dbReference type="Pfam" id="PF25954">
    <property type="entry name" value="Beta-barrel_RND_2"/>
    <property type="match status" value="1"/>
</dbReference>
<dbReference type="Gene3D" id="1.10.287.470">
    <property type="entry name" value="Helix hairpin bin"/>
    <property type="match status" value="1"/>
</dbReference>
<feature type="domain" description="Multidrug resistance protein MdtA-like alpha-helical hairpin" evidence="5">
    <location>
        <begin position="106"/>
        <end position="179"/>
    </location>
</feature>
<dbReference type="Pfam" id="PF25917">
    <property type="entry name" value="BSH_RND"/>
    <property type="match status" value="1"/>
</dbReference>
<feature type="domain" description="CusB-like beta-barrel" evidence="7">
    <location>
        <begin position="222"/>
        <end position="294"/>
    </location>
</feature>
<dbReference type="InterPro" id="IPR006143">
    <property type="entry name" value="RND_pump_MFP"/>
</dbReference>
<evidence type="ECO:0000313" key="9">
    <source>
        <dbReference type="Proteomes" id="UP000245125"/>
    </source>
</evidence>
<sequence length="400" mass="42802">MKKIIIGVVILVITGLAAFFLIRNKGNAPQFRTEKIAKGDLTTLVTATGTVNAVTTVLVGTQVSGTIKTLYADFNSHVKKGQIIAQIDPALFQAQVEQARANVVTSKANLVKSDVSVVDTKRTLERNRELFAKNLIARSDLDTAETNYDSAVAQVKANKAQVEQAAAALSTAETNLAYTRILSPVDGIVVSRNVDVGQTVAASFQTPTLFNIAQDLTKMQIDTNVAEADVGKIKVGQEVDFAVDAYADTTFKGRVGQIRIAPITIQNVVTYDVVIVVENQQLKLMPGMTANVSVIVDEKKDVLKVPNAALRFRPSDRTKGGVTDLAKGGPATKAKGGSGEKGPGVWIIENEKPKRIRVSVGISDGSYTELISGGLKEGQEVIVESLIKPKQQSPTGPRMF</sequence>
<dbReference type="Pfam" id="PF25876">
    <property type="entry name" value="HH_MFP_RND"/>
    <property type="match status" value="1"/>
</dbReference>
<feature type="region of interest" description="Disordered" evidence="4">
    <location>
        <begin position="316"/>
        <end position="344"/>
    </location>
</feature>
<dbReference type="InterPro" id="IPR058624">
    <property type="entry name" value="MdtA-like_HH"/>
</dbReference>
<feature type="domain" description="Multidrug resistance protein MdtA-like barrel-sandwich hybrid" evidence="6">
    <location>
        <begin position="56"/>
        <end position="208"/>
    </location>
</feature>
<gene>
    <name evidence="8" type="ORF">NBG4_20077</name>
</gene>
<keyword evidence="9" id="KW-1185">Reference proteome</keyword>
<keyword evidence="3" id="KW-0175">Coiled coil</keyword>